<dbReference type="InterPro" id="IPR006140">
    <property type="entry name" value="D-isomer_DH_NAD-bd"/>
</dbReference>
<evidence type="ECO:0000313" key="6">
    <source>
        <dbReference type="Proteomes" id="UP000008366"/>
    </source>
</evidence>
<dbReference type="GO" id="GO:0051287">
    <property type="term" value="F:NAD binding"/>
    <property type="evidence" value="ECO:0007669"/>
    <property type="project" value="InterPro"/>
</dbReference>
<dbReference type="CDD" id="cd12167">
    <property type="entry name" value="2-Hacid_dh_8"/>
    <property type="match status" value="1"/>
</dbReference>
<dbReference type="PANTHER" id="PTHR10996">
    <property type="entry name" value="2-HYDROXYACID DEHYDROGENASE-RELATED"/>
    <property type="match status" value="1"/>
</dbReference>
<keyword evidence="2" id="KW-0520">NAD</keyword>
<dbReference type="eggNOG" id="COG0111">
    <property type="taxonomic scope" value="Bacteria"/>
</dbReference>
<dbReference type="InterPro" id="IPR036291">
    <property type="entry name" value="NAD(P)-bd_dom_sf"/>
</dbReference>
<proteinExistence type="predicted"/>
<name>K6WRE3_9MICO</name>
<evidence type="ECO:0000256" key="3">
    <source>
        <dbReference type="SAM" id="MobiDB-lite"/>
    </source>
</evidence>
<dbReference type="SUPFAM" id="SSF52283">
    <property type="entry name" value="Formate/glycerate dehydrogenase catalytic domain-like"/>
    <property type="match status" value="1"/>
</dbReference>
<dbReference type="PANTHER" id="PTHR10996:SF178">
    <property type="entry name" value="2-HYDROXYACID DEHYDROGENASE YGL185C-RELATED"/>
    <property type="match status" value="1"/>
</dbReference>
<dbReference type="InterPro" id="IPR050223">
    <property type="entry name" value="D-isomer_2-hydroxyacid_DH"/>
</dbReference>
<evidence type="ECO:0000259" key="4">
    <source>
        <dbReference type="Pfam" id="PF02826"/>
    </source>
</evidence>
<dbReference type="AlphaFoldDB" id="K6WRE3"/>
<protein>
    <submittedName>
        <fullName evidence="5">Putative oxidoreductase</fullName>
    </submittedName>
</protein>
<feature type="domain" description="D-isomer specific 2-hydroxyacid dehydrogenase NAD-binding" evidence="4">
    <location>
        <begin position="138"/>
        <end position="314"/>
    </location>
</feature>
<dbReference type="EMBL" id="BAHD01000036">
    <property type="protein sequence ID" value="GAB96376.1"/>
    <property type="molecule type" value="Genomic_DNA"/>
</dbReference>
<comment type="caution">
    <text evidence="5">The sequence shown here is derived from an EMBL/GenBank/DDBJ whole genome shotgun (WGS) entry which is preliminary data.</text>
</comment>
<organism evidence="5 6">
    <name type="scientific">Kineosphaera limosa NBRC 100340</name>
    <dbReference type="NCBI Taxonomy" id="1184609"/>
    <lineage>
        <taxon>Bacteria</taxon>
        <taxon>Bacillati</taxon>
        <taxon>Actinomycetota</taxon>
        <taxon>Actinomycetes</taxon>
        <taxon>Micrococcales</taxon>
        <taxon>Dermatophilaceae</taxon>
        <taxon>Kineosphaera</taxon>
    </lineage>
</organism>
<feature type="compositionally biased region" description="Low complexity" evidence="3">
    <location>
        <begin position="1"/>
        <end position="17"/>
    </location>
</feature>
<keyword evidence="6" id="KW-1185">Reference proteome</keyword>
<evidence type="ECO:0000313" key="5">
    <source>
        <dbReference type="EMBL" id="GAB96376.1"/>
    </source>
</evidence>
<dbReference type="PROSITE" id="PS00671">
    <property type="entry name" value="D_2_HYDROXYACID_DH_3"/>
    <property type="match status" value="1"/>
</dbReference>
<dbReference type="GO" id="GO:0030267">
    <property type="term" value="F:glyoxylate reductase (NADPH) activity"/>
    <property type="evidence" value="ECO:0007669"/>
    <property type="project" value="TreeGrafter"/>
</dbReference>
<dbReference type="STRING" id="1184609.KILIM_036_00030"/>
<reference evidence="5 6" key="1">
    <citation type="submission" date="2012-08" db="EMBL/GenBank/DDBJ databases">
        <title>Whole genome shotgun sequence of Kineosphaera limosa NBRC 100340.</title>
        <authorList>
            <person name="Yoshida I."/>
            <person name="Isaki S."/>
            <person name="Hosoyama A."/>
            <person name="Tsuchikane K."/>
            <person name="Katsumata H."/>
            <person name="Ando Y."/>
            <person name="Ohji S."/>
            <person name="Hamada M."/>
            <person name="Tamura T."/>
            <person name="Yamazoe A."/>
            <person name="Yamazaki S."/>
            <person name="Fujita N."/>
        </authorList>
    </citation>
    <scope>NUCLEOTIDE SEQUENCE [LARGE SCALE GENOMIC DNA]</scope>
    <source>
        <strain evidence="5 6">NBRC 100340</strain>
    </source>
</reference>
<dbReference type="Pfam" id="PF02826">
    <property type="entry name" value="2-Hacid_dh_C"/>
    <property type="match status" value="1"/>
</dbReference>
<dbReference type="Gene3D" id="3.40.50.720">
    <property type="entry name" value="NAD(P)-binding Rossmann-like Domain"/>
    <property type="match status" value="2"/>
</dbReference>
<dbReference type="Proteomes" id="UP000008366">
    <property type="component" value="Unassembled WGS sequence"/>
</dbReference>
<gene>
    <name evidence="5" type="ORF">KILIM_036_00030</name>
</gene>
<evidence type="ECO:0000256" key="2">
    <source>
        <dbReference type="ARBA" id="ARBA00023027"/>
    </source>
</evidence>
<dbReference type="SUPFAM" id="SSF51735">
    <property type="entry name" value="NAD(P)-binding Rossmann-fold domains"/>
    <property type="match status" value="1"/>
</dbReference>
<dbReference type="GO" id="GO:0005829">
    <property type="term" value="C:cytosol"/>
    <property type="evidence" value="ECO:0007669"/>
    <property type="project" value="TreeGrafter"/>
</dbReference>
<feature type="region of interest" description="Disordered" evidence="3">
    <location>
        <begin position="1"/>
        <end position="22"/>
    </location>
</feature>
<accession>K6WRE3</accession>
<keyword evidence="1" id="KW-0560">Oxidoreductase</keyword>
<sequence>MSRTKQSTQPTPATQARTAHRPRTLLAMAPTVWEEFSSPGVEARLRGLVATPDGLDPLAVVQDIVSAPDLADVEVLLTGWGTPHLGPEILARMPRLRAVIHTAGSVKHLVSDACWERGLVVSSAVEENAIPVGEYTLAAILFAQKRVLETSRLYRQERGTLPWAAQFESLGNYGRVVGIVGASRIGRRVIELLRPFDMRVLLSDPYVDAAEARRLGVELVELDELVARSDTVSLHAPDLPQTRHLIDERRLGLMRTGSVLINTARGALVDTDALTAELVSGRLHAVIDVTEPEVLPAESPLYDLPNVLLTPHIAGSLGGELARLVDHALDELERYGAGLGFTSPVQRELLNQSA</sequence>
<dbReference type="InterPro" id="IPR029753">
    <property type="entry name" value="D-isomer_DH_CS"/>
</dbReference>
<dbReference type="GO" id="GO:0016618">
    <property type="term" value="F:hydroxypyruvate reductase [NAD(P)H] activity"/>
    <property type="evidence" value="ECO:0007669"/>
    <property type="project" value="TreeGrafter"/>
</dbReference>
<evidence type="ECO:0000256" key="1">
    <source>
        <dbReference type="ARBA" id="ARBA00023002"/>
    </source>
</evidence>